<comment type="caution">
    <text evidence="1">The sequence shown here is derived from an EMBL/GenBank/DDBJ whole genome shotgun (WGS) entry which is preliminary data.</text>
</comment>
<sequence length="594" mass="66887">MRFTNVCGMLGNPNFYGDPYQEHTAEKIEQLKTMNINTVFVNIAWSRPWIDAVNLENVAVSASFPLLSDMEEVERHRRSLAARVDAVKAAGLQAFALFGIPRYFDFANYPESYGVLKGSTLSTISPGDSVACVRSPEVRRLYRELFADLLAHMPELDGMQVYTYDELAEVCDEDSDCPRCRGIPADERIPAFLNGLHEDLQALKPGFELWWEPWELSAAQTYRITERLDPAIGLALHSTLHEVYFVNETDQWFRNLAAIASDQGRKVVGEIFAGGSGEDLGNIAGYPSPRLVYQQIQALARVPGVTGMKEYFGFPLEYASVNEETMRLVARDPYRPWDGVEDALAEAYAADEEGRRIRRFWEYAARAVEFIPWELSWVLRFGNLPPYAEYWGARFVDLFKTPWSTPSWLSNRRSFYLVVDGETNFTKRMQLDLIERLRMAADWLDRAAAEAGGTRVREAKRAGFGLQREAVAMLGHMVKCRLHHLELSYLADRLRAGQEEPEAGTVVRRIASLLEAELDNAVGWMQLLQRSDVPYTFRGGDGSALKHETIAATIGRIEEAKGGVGAEGSCGLARALFLTDYLLTAGKRLFTLTE</sequence>
<proteinExistence type="predicted"/>
<reference evidence="1" key="1">
    <citation type="submission" date="2022-10" db="EMBL/GenBank/DDBJ databases">
        <title>Comparative genomic analysis of Cohnella hashimotonis sp. nov., isolated from the International Space Station.</title>
        <authorList>
            <person name="Simpson A."/>
            <person name="Venkateswaran K."/>
        </authorList>
    </citation>
    <scope>NUCLEOTIDE SEQUENCE</scope>
    <source>
        <strain evidence="1">DSM 28161</strain>
    </source>
</reference>
<dbReference type="InterPro" id="IPR017853">
    <property type="entry name" value="GH"/>
</dbReference>
<organism evidence="1 2">
    <name type="scientific">Cohnella rhizosphaerae</name>
    <dbReference type="NCBI Taxonomy" id="1457232"/>
    <lineage>
        <taxon>Bacteria</taxon>
        <taxon>Bacillati</taxon>
        <taxon>Bacillota</taxon>
        <taxon>Bacilli</taxon>
        <taxon>Bacillales</taxon>
        <taxon>Paenibacillaceae</taxon>
        <taxon>Cohnella</taxon>
    </lineage>
</organism>
<dbReference type="SUPFAM" id="SSF51445">
    <property type="entry name" value="(Trans)glycosidases"/>
    <property type="match status" value="1"/>
</dbReference>
<protein>
    <submittedName>
        <fullName evidence="1">Uncharacterized protein</fullName>
    </submittedName>
</protein>
<gene>
    <name evidence="1" type="ORF">OMP40_09310</name>
</gene>
<evidence type="ECO:0000313" key="1">
    <source>
        <dbReference type="EMBL" id="MDG0809523.1"/>
    </source>
</evidence>
<evidence type="ECO:0000313" key="2">
    <source>
        <dbReference type="Proteomes" id="UP001153404"/>
    </source>
</evidence>
<accession>A0A9X4KRU3</accession>
<dbReference type="Proteomes" id="UP001153404">
    <property type="component" value="Unassembled WGS sequence"/>
</dbReference>
<dbReference type="AlphaFoldDB" id="A0A9X4KRU3"/>
<name>A0A9X4KRU3_9BACL</name>
<dbReference type="RefSeq" id="WP_277530872.1">
    <property type="nucleotide sequence ID" value="NZ_JAPDIA010000003.1"/>
</dbReference>
<keyword evidence="2" id="KW-1185">Reference proteome</keyword>
<dbReference type="EMBL" id="JAPDIA010000003">
    <property type="protein sequence ID" value="MDG0809523.1"/>
    <property type="molecule type" value="Genomic_DNA"/>
</dbReference>